<dbReference type="FunFam" id="3.40.50.300:FF:000006">
    <property type="entry name" value="DNA-binding transcriptional regulator NtrC"/>
    <property type="match status" value="1"/>
</dbReference>
<dbReference type="Pfam" id="PF00158">
    <property type="entry name" value="Sigma54_activat"/>
    <property type="match status" value="1"/>
</dbReference>
<dbReference type="InterPro" id="IPR025944">
    <property type="entry name" value="Sigma_54_int_dom_CS"/>
</dbReference>
<dbReference type="SMART" id="SM00448">
    <property type="entry name" value="REC"/>
    <property type="match status" value="1"/>
</dbReference>
<dbReference type="Gene3D" id="3.40.50.2300">
    <property type="match status" value="1"/>
</dbReference>
<dbReference type="GO" id="GO:0003677">
    <property type="term" value="F:DNA binding"/>
    <property type="evidence" value="ECO:0007669"/>
    <property type="project" value="UniProtKB-KW"/>
</dbReference>
<reference evidence="14 15" key="1">
    <citation type="journal article" date="2009" name="Environ. Microbiol.">
        <title>Genome sequence of Desulfobacterium autotrophicum HRM2, a marine sulfate reducer oxidizing organic carbon completely to carbon dioxide.</title>
        <authorList>
            <person name="Strittmatter A.W."/>
            <person name="Liesegang H."/>
            <person name="Rabus R."/>
            <person name="Decker I."/>
            <person name="Amann J."/>
            <person name="Andres S."/>
            <person name="Henne A."/>
            <person name="Fricke W.F."/>
            <person name="Martinez-Arias R."/>
            <person name="Bartels D."/>
            <person name="Goesmann A."/>
            <person name="Krause L."/>
            <person name="Puehler A."/>
            <person name="Klenk H.P."/>
            <person name="Richter M."/>
            <person name="Schuler M."/>
            <person name="Gloeckner F.O."/>
            <person name="Meyerdierks A."/>
            <person name="Gottschalk G."/>
            <person name="Amann R."/>
        </authorList>
    </citation>
    <scope>NUCLEOTIDE SEQUENCE [LARGE SCALE GENOMIC DNA]</scope>
    <source>
        <strain evidence="15">ATCC 43914 / DSM 3382 / HRM2</strain>
    </source>
</reference>
<keyword evidence="4" id="KW-0547">Nucleotide-binding</keyword>
<dbReference type="KEGG" id="dat:HRM2_11160"/>
<dbReference type="InterPro" id="IPR001789">
    <property type="entry name" value="Sig_transdc_resp-reg_receiver"/>
</dbReference>
<dbReference type="GO" id="GO:0005524">
    <property type="term" value="F:ATP binding"/>
    <property type="evidence" value="ECO:0007669"/>
    <property type="project" value="UniProtKB-KW"/>
</dbReference>
<keyword evidence="6" id="KW-0902">Two-component regulatory system</keyword>
<accession>C0QLE2</accession>
<dbReference type="InterPro" id="IPR011006">
    <property type="entry name" value="CheY-like_superfamily"/>
</dbReference>
<dbReference type="GO" id="GO:0005737">
    <property type="term" value="C:cytoplasm"/>
    <property type="evidence" value="ECO:0007669"/>
    <property type="project" value="UniProtKB-SubCell"/>
</dbReference>
<keyword evidence="9" id="KW-0010">Activator</keyword>
<comment type="subcellular location">
    <subcellularLocation>
        <location evidence="1">Cytoplasm</location>
    </subcellularLocation>
</comment>
<evidence type="ECO:0000313" key="14">
    <source>
        <dbReference type="EMBL" id="ACN14228.1"/>
    </source>
</evidence>
<keyword evidence="8" id="KW-0238">DNA-binding</keyword>
<evidence type="ECO:0000256" key="7">
    <source>
        <dbReference type="ARBA" id="ARBA00023015"/>
    </source>
</evidence>
<evidence type="ECO:0000256" key="8">
    <source>
        <dbReference type="ARBA" id="ARBA00023125"/>
    </source>
</evidence>
<keyword evidence="5" id="KW-0067">ATP-binding</keyword>
<dbReference type="SUPFAM" id="SSF52172">
    <property type="entry name" value="CheY-like"/>
    <property type="match status" value="1"/>
</dbReference>
<feature type="domain" description="Response regulatory" evidence="13">
    <location>
        <begin position="4"/>
        <end position="118"/>
    </location>
</feature>
<evidence type="ECO:0000256" key="4">
    <source>
        <dbReference type="ARBA" id="ARBA00022741"/>
    </source>
</evidence>
<evidence type="ECO:0000256" key="5">
    <source>
        <dbReference type="ARBA" id="ARBA00022840"/>
    </source>
</evidence>
<dbReference type="HOGENOM" id="CLU_000445_0_6_7"/>
<gene>
    <name evidence="14" type="ordered locus">HRM2_11160</name>
</gene>
<dbReference type="Gene3D" id="3.40.50.300">
    <property type="entry name" value="P-loop containing nucleotide triphosphate hydrolases"/>
    <property type="match status" value="1"/>
</dbReference>
<dbReference type="SMART" id="SM00382">
    <property type="entry name" value="AAA"/>
    <property type="match status" value="1"/>
</dbReference>
<dbReference type="PANTHER" id="PTHR32071:SF17">
    <property type="entry name" value="TRANSCRIPTIONAL REGULATOR (NTRC FAMILY)"/>
    <property type="match status" value="1"/>
</dbReference>
<dbReference type="Gene3D" id="1.10.8.60">
    <property type="match status" value="1"/>
</dbReference>
<evidence type="ECO:0000256" key="6">
    <source>
        <dbReference type="ARBA" id="ARBA00023012"/>
    </source>
</evidence>
<keyword evidence="2" id="KW-0963">Cytoplasm</keyword>
<dbReference type="OrthoDB" id="9763792at2"/>
<feature type="modified residue" description="4-aspartylphosphate" evidence="11">
    <location>
        <position position="53"/>
    </location>
</feature>
<dbReference type="InterPro" id="IPR025943">
    <property type="entry name" value="Sigma_54_int_dom_ATP-bd_2"/>
</dbReference>
<dbReference type="AlphaFoldDB" id="C0QLE2"/>
<protein>
    <submittedName>
        <fullName evidence="14">Transcriptional regulator (FIS family protein)</fullName>
    </submittedName>
</protein>
<dbReference type="InterPro" id="IPR003593">
    <property type="entry name" value="AAA+_ATPase"/>
</dbReference>
<dbReference type="InterPro" id="IPR002078">
    <property type="entry name" value="Sigma_54_int"/>
</dbReference>
<dbReference type="GO" id="GO:0006355">
    <property type="term" value="P:regulation of DNA-templated transcription"/>
    <property type="evidence" value="ECO:0007669"/>
    <property type="project" value="InterPro"/>
</dbReference>
<evidence type="ECO:0000256" key="2">
    <source>
        <dbReference type="ARBA" id="ARBA00022490"/>
    </source>
</evidence>
<dbReference type="PROSITE" id="PS50110">
    <property type="entry name" value="RESPONSE_REGULATORY"/>
    <property type="match status" value="1"/>
</dbReference>
<dbReference type="PROSITE" id="PS50045">
    <property type="entry name" value="SIGMA54_INTERACT_4"/>
    <property type="match status" value="1"/>
</dbReference>
<dbReference type="CDD" id="cd17550">
    <property type="entry name" value="REC_NtrX-like"/>
    <property type="match status" value="1"/>
</dbReference>
<evidence type="ECO:0000313" key="15">
    <source>
        <dbReference type="Proteomes" id="UP000000442"/>
    </source>
</evidence>
<sequence length="450" mass="49989">MYPAILIVDDEASIIESLEGILADDGFEVSHAFNGYEALKKIEAESPDIVLLDIWMPGMDGIETLKEIKKNFPNLPVVMITGHGTIEAAVDATKSGAFDFLEKPLSIDKIIVTINNALNFRRLEEENRYLRKKTIERHSISGFSPAVQNLNRQIMNSAPTDAGILITGENGTGKELVARTLHQFSTRPEEPFIIVNCAAIPEETIDSELFGHERGAFPGATAKNKGKFELASGGTLFLDEIGDMNLKTQAKILRAIESKTFQRIGGGRTLSVDVRIIAATNKDLTSEIAAGNFREDLFYRLNVIPVTVPPLRERKEDIPLLVDVFLKAAAQKSVKGPKNMDSKAMAMLVQYEWPGNVRELKNLIERLAIMVQEETIKVREIPRPYNNTLKKSGDRVSELLSVNNWDQARKQFEKEFFRKKIDEAKGDLGAAAARAGVDQSMLPVGVQRNK</sequence>
<dbReference type="PROSITE" id="PS00688">
    <property type="entry name" value="SIGMA54_INTERACT_3"/>
    <property type="match status" value="1"/>
</dbReference>
<keyword evidence="10" id="KW-0804">Transcription</keyword>
<dbReference type="InterPro" id="IPR058031">
    <property type="entry name" value="AAA_lid_NorR"/>
</dbReference>
<evidence type="ECO:0000256" key="11">
    <source>
        <dbReference type="PROSITE-ProRule" id="PRU00169"/>
    </source>
</evidence>
<dbReference type="Proteomes" id="UP000000442">
    <property type="component" value="Chromosome"/>
</dbReference>
<dbReference type="PANTHER" id="PTHR32071">
    <property type="entry name" value="TRANSCRIPTIONAL REGULATORY PROTEIN"/>
    <property type="match status" value="1"/>
</dbReference>
<evidence type="ECO:0000259" key="13">
    <source>
        <dbReference type="PROSITE" id="PS50110"/>
    </source>
</evidence>
<dbReference type="FunFam" id="1.10.8.60:FF:000014">
    <property type="entry name" value="DNA-binding transcriptional regulator NtrC"/>
    <property type="match status" value="1"/>
</dbReference>
<evidence type="ECO:0000256" key="9">
    <source>
        <dbReference type="ARBA" id="ARBA00023159"/>
    </source>
</evidence>
<evidence type="ECO:0000256" key="1">
    <source>
        <dbReference type="ARBA" id="ARBA00004496"/>
    </source>
</evidence>
<dbReference type="STRING" id="177437.HRM2_11160"/>
<name>C0QLE2_DESAH</name>
<dbReference type="GO" id="GO:0000160">
    <property type="term" value="P:phosphorelay signal transduction system"/>
    <property type="evidence" value="ECO:0007669"/>
    <property type="project" value="UniProtKB-KW"/>
</dbReference>
<evidence type="ECO:0000256" key="10">
    <source>
        <dbReference type="ARBA" id="ARBA00023163"/>
    </source>
</evidence>
<evidence type="ECO:0000259" key="12">
    <source>
        <dbReference type="PROSITE" id="PS50045"/>
    </source>
</evidence>
<dbReference type="SUPFAM" id="SSF52540">
    <property type="entry name" value="P-loop containing nucleoside triphosphate hydrolases"/>
    <property type="match status" value="1"/>
</dbReference>
<dbReference type="InterPro" id="IPR027417">
    <property type="entry name" value="P-loop_NTPase"/>
</dbReference>
<dbReference type="eggNOG" id="COG2204">
    <property type="taxonomic scope" value="Bacteria"/>
</dbReference>
<organism evidence="14 15">
    <name type="scientific">Desulforapulum autotrophicum (strain ATCC 43914 / DSM 3382 / VKM B-1955 / HRM2)</name>
    <name type="common">Desulfobacterium autotrophicum</name>
    <dbReference type="NCBI Taxonomy" id="177437"/>
    <lineage>
        <taxon>Bacteria</taxon>
        <taxon>Pseudomonadati</taxon>
        <taxon>Thermodesulfobacteriota</taxon>
        <taxon>Desulfobacteria</taxon>
        <taxon>Desulfobacterales</taxon>
        <taxon>Desulfobacteraceae</taxon>
        <taxon>Desulforapulum</taxon>
    </lineage>
</organism>
<keyword evidence="3 11" id="KW-0597">Phosphoprotein</keyword>
<keyword evidence="15" id="KW-1185">Reference proteome</keyword>
<dbReference type="FunFam" id="3.40.50.2300:FF:000018">
    <property type="entry name" value="DNA-binding transcriptional regulator NtrC"/>
    <property type="match status" value="1"/>
</dbReference>
<keyword evidence="7" id="KW-0805">Transcription regulation</keyword>
<dbReference type="EMBL" id="CP001087">
    <property type="protein sequence ID" value="ACN14228.1"/>
    <property type="molecule type" value="Genomic_DNA"/>
</dbReference>
<proteinExistence type="predicted"/>
<evidence type="ECO:0000256" key="3">
    <source>
        <dbReference type="ARBA" id="ARBA00022553"/>
    </source>
</evidence>
<dbReference type="Pfam" id="PF00072">
    <property type="entry name" value="Response_reg"/>
    <property type="match status" value="1"/>
</dbReference>
<dbReference type="RefSeq" id="WP_015903017.1">
    <property type="nucleotide sequence ID" value="NC_012108.1"/>
</dbReference>
<dbReference type="CDD" id="cd00009">
    <property type="entry name" value="AAA"/>
    <property type="match status" value="1"/>
</dbReference>
<dbReference type="Pfam" id="PF25601">
    <property type="entry name" value="AAA_lid_14"/>
    <property type="match status" value="1"/>
</dbReference>
<feature type="domain" description="Sigma-54 factor interaction" evidence="12">
    <location>
        <begin position="140"/>
        <end position="369"/>
    </location>
</feature>
<dbReference type="PROSITE" id="PS00676">
    <property type="entry name" value="SIGMA54_INTERACT_2"/>
    <property type="match status" value="1"/>
</dbReference>